<accession>A0A3A1P434</accession>
<dbReference type="SUPFAM" id="SSF101116">
    <property type="entry name" value="Flagellar export chaperone FliS"/>
    <property type="match status" value="1"/>
</dbReference>
<dbReference type="InterPro" id="IPR036584">
    <property type="entry name" value="FliS_sf"/>
</dbReference>
<dbReference type="Proteomes" id="UP000265366">
    <property type="component" value="Unassembled WGS sequence"/>
</dbReference>
<dbReference type="RefSeq" id="WP_119594301.1">
    <property type="nucleotide sequence ID" value="NZ_QXFM01000138.1"/>
</dbReference>
<gene>
    <name evidence="1" type="ORF">D2V17_17400</name>
</gene>
<dbReference type="AlphaFoldDB" id="A0A3A1P434"/>
<keyword evidence="2" id="KW-1185">Reference proteome</keyword>
<dbReference type="GO" id="GO:0044780">
    <property type="term" value="P:bacterial-type flagellum assembly"/>
    <property type="evidence" value="ECO:0007669"/>
    <property type="project" value="InterPro"/>
</dbReference>
<keyword evidence="1" id="KW-0966">Cell projection</keyword>
<organism evidence="1 2">
    <name type="scientific">Aurantiacibacter xanthus</name>
    <dbReference type="NCBI Taxonomy" id="1784712"/>
    <lineage>
        <taxon>Bacteria</taxon>
        <taxon>Pseudomonadati</taxon>
        <taxon>Pseudomonadota</taxon>
        <taxon>Alphaproteobacteria</taxon>
        <taxon>Sphingomonadales</taxon>
        <taxon>Erythrobacteraceae</taxon>
        <taxon>Aurantiacibacter</taxon>
    </lineage>
</organism>
<dbReference type="EMBL" id="QXFM01000138">
    <property type="protein sequence ID" value="RIV81323.1"/>
    <property type="molecule type" value="Genomic_DNA"/>
</dbReference>
<reference evidence="1 2" key="1">
    <citation type="submission" date="2018-08" db="EMBL/GenBank/DDBJ databases">
        <title>Erythrobacter zhengii sp.nov., a bacterium isolated from deep-sea sediment.</title>
        <authorList>
            <person name="Fang C."/>
            <person name="Wu Y.-H."/>
            <person name="Sun C."/>
            <person name="Wang H."/>
            <person name="Cheng H."/>
            <person name="Meng F.-X."/>
            <person name="Wang C.-S."/>
            <person name="Xu X.-W."/>
        </authorList>
    </citation>
    <scope>NUCLEOTIDE SEQUENCE [LARGE SCALE GENOMIC DNA]</scope>
    <source>
        <strain evidence="1 2">CCTCC AB 2015396</strain>
    </source>
</reference>
<dbReference type="OrthoDB" id="7355300at2"/>
<evidence type="ECO:0000313" key="1">
    <source>
        <dbReference type="EMBL" id="RIV81323.1"/>
    </source>
</evidence>
<keyword evidence="1" id="KW-0969">Cilium</keyword>
<evidence type="ECO:0000313" key="2">
    <source>
        <dbReference type="Proteomes" id="UP000265366"/>
    </source>
</evidence>
<protein>
    <submittedName>
        <fullName evidence="1">Flagellin</fullName>
    </submittedName>
</protein>
<proteinExistence type="predicted"/>
<name>A0A3A1P434_9SPHN</name>
<dbReference type="InterPro" id="IPR003713">
    <property type="entry name" value="FliS"/>
</dbReference>
<sequence>MLMLSQNPHDAYRKVQVNARILGSDPKDLVAICFEQVVSELGRAIRANDAGDTGSRSDGLTRAIAAITALEMGLDRNNPVAGALEHLYSAARETILDCVMTFDTGALAEVRSDFAEIGAALTAAG</sequence>
<dbReference type="Pfam" id="PF02561">
    <property type="entry name" value="FliS"/>
    <property type="match status" value="1"/>
</dbReference>
<comment type="caution">
    <text evidence="1">The sequence shown here is derived from an EMBL/GenBank/DDBJ whole genome shotgun (WGS) entry which is preliminary data.</text>
</comment>
<dbReference type="Gene3D" id="1.20.120.340">
    <property type="entry name" value="Flagellar protein FliS"/>
    <property type="match status" value="1"/>
</dbReference>
<keyword evidence="1" id="KW-0282">Flagellum</keyword>